<evidence type="ECO:0000256" key="4">
    <source>
        <dbReference type="ARBA" id="ARBA00022692"/>
    </source>
</evidence>
<organism evidence="17 18">
    <name type="scientific">Tropilaelaps mercedesae</name>
    <dbReference type="NCBI Taxonomy" id="418985"/>
    <lineage>
        <taxon>Eukaryota</taxon>
        <taxon>Metazoa</taxon>
        <taxon>Ecdysozoa</taxon>
        <taxon>Arthropoda</taxon>
        <taxon>Chelicerata</taxon>
        <taxon>Arachnida</taxon>
        <taxon>Acari</taxon>
        <taxon>Parasitiformes</taxon>
        <taxon>Mesostigmata</taxon>
        <taxon>Gamasina</taxon>
        <taxon>Dermanyssoidea</taxon>
        <taxon>Laelapidae</taxon>
        <taxon>Tropilaelaps</taxon>
    </lineage>
</organism>
<gene>
    <name evidence="17" type="ORF">BIW11_08261</name>
</gene>
<dbReference type="Pfam" id="PF08337">
    <property type="entry name" value="Plexin_cytopl"/>
    <property type="match status" value="2"/>
</dbReference>
<evidence type="ECO:0000256" key="10">
    <source>
        <dbReference type="ARBA" id="ARBA00023170"/>
    </source>
</evidence>
<dbReference type="InParanoid" id="A0A1V9XQA1"/>
<dbReference type="InterPro" id="IPR008936">
    <property type="entry name" value="Rho_GTPase_activation_prot"/>
</dbReference>
<comment type="similarity">
    <text evidence="2">Belongs to the plexin family.</text>
</comment>
<evidence type="ECO:0000256" key="9">
    <source>
        <dbReference type="ARBA" id="ARBA00023157"/>
    </source>
</evidence>
<dbReference type="Pfam" id="PF18020">
    <property type="entry name" value="TIG_2"/>
    <property type="match status" value="1"/>
</dbReference>
<keyword evidence="9" id="KW-1015">Disulfide bond</keyword>
<dbReference type="SMART" id="SM00429">
    <property type="entry name" value="IPT"/>
    <property type="match status" value="3"/>
</dbReference>
<evidence type="ECO:0000256" key="5">
    <source>
        <dbReference type="ARBA" id="ARBA00022729"/>
    </source>
</evidence>
<keyword evidence="6" id="KW-0677">Repeat</keyword>
<proteinExistence type="inferred from homology"/>
<dbReference type="InterPro" id="IPR031148">
    <property type="entry name" value="Plexin"/>
</dbReference>
<dbReference type="GO" id="GO:0097374">
    <property type="term" value="P:sensory neuron axon guidance"/>
    <property type="evidence" value="ECO:0007669"/>
    <property type="project" value="TreeGrafter"/>
</dbReference>
<evidence type="ECO:0000256" key="13">
    <source>
        <dbReference type="SAM" id="MobiDB-lite"/>
    </source>
</evidence>
<dbReference type="Pfam" id="PF17960">
    <property type="entry name" value="TIG_plexin"/>
    <property type="match status" value="1"/>
</dbReference>
<evidence type="ECO:0000256" key="2">
    <source>
        <dbReference type="ARBA" id="ARBA00010297"/>
    </source>
</evidence>
<keyword evidence="12" id="KW-0175">Coiled coil</keyword>
<dbReference type="InterPro" id="IPR013548">
    <property type="entry name" value="Plexin_cytoplasmic_RasGAP_dom"/>
</dbReference>
<feature type="domain" description="PSI" evidence="15">
    <location>
        <begin position="99"/>
        <end position="155"/>
    </location>
</feature>
<keyword evidence="4 14" id="KW-0812">Transmembrane</keyword>
<dbReference type="GO" id="GO:0017154">
    <property type="term" value="F:semaphorin receptor activity"/>
    <property type="evidence" value="ECO:0007669"/>
    <property type="project" value="InterPro"/>
</dbReference>
<keyword evidence="11" id="KW-0325">Glycoprotein</keyword>
<feature type="transmembrane region" description="Helical" evidence="14">
    <location>
        <begin position="716"/>
        <end position="738"/>
    </location>
</feature>
<accession>A0A1V9XQA1</accession>
<evidence type="ECO:0000256" key="11">
    <source>
        <dbReference type="ARBA" id="ARBA00023180"/>
    </source>
</evidence>
<dbReference type="InterPro" id="IPR016201">
    <property type="entry name" value="PSI"/>
</dbReference>
<keyword evidence="8 14" id="KW-0472">Membrane</keyword>
<feature type="coiled-coil region" evidence="12">
    <location>
        <begin position="735"/>
        <end position="762"/>
    </location>
</feature>
<dbReference type="SUPFAM" id="SSF48350">
    <property type="entry name" value="GTPase activation domain, GAP"/>
    <property type="match status" value="1"/>
</dbReference>
<evidence type="ECO:0000256" key="12">
    <source>
        <dbReference type="SAM" id="Coils"/>
    </source>
</evidence>
<evidence type="ECO:0000256" key="6">
    <source>
        <dbReference type="ARBA" id="ARBA00022737"/>
    </source>
</evidence>
<dbReference type="PANTHER" id="PTHR22625:SF44">
    <property type="entry name" value="PLEXIN-B"/>
    <property type="match status" value="1"/>
</dbReference>
<dbReference type="InterPro" id="IPR046800">
    <property type="entry name" value="Plexin_RBD"/>
</dbReference>
<feature type="domain" description="IPT/TIG" evidence="16">
    <location>
        <begin position="477"/>
        <end position="563"/>
    </location>
</feature>
<keyword evidence="18" id="KW-1185">Reference proteome</keyword>
<evidence type="ECO:0000256" key="8">
    <source>
        <dbReference type="ARBA" id="ARBA00023136"/>
    </source>
</evidence>
<dbReference type="STRING" id="418985.A0A1V9XQA1"/>
<sequence length="1460" mass="162658">MFRPFKPYVVTHDSCKRFQLMLSVSSLPDLPFGTRYVCVFGGVQKAQAHATPNGLTCSAPDPSHRPPIAQGKDHVTLTVSVRTTHSETDLVARNLTLFNCNTHRTCKACVMSQWSCSWCLVENICTSNSSVCSQRKVIGEASSEVSLIKGRQHCPSFYFEDRLLIPHGARQEISIQVKNLLTPVTEGFQCIIDLEGRRQQVLARKRFDYIICAQIELFYEADESEVEAQLTVLWSGDVFVDQTNITVYKCDLLGSHGGRPDCSLCLTRNQRYQCSWCGANCMFGPSCSEPVTTSCPPPRIDWIHPLSGPVEGGTLVTIEGSNLGTSQAEVEDKIRIGGLPCVPRHYSISVRIICETQPSAQGPQEAFVVVGNRQGITKAQEMFHYKEVELTGVYPRVGPQSGGTRIYLNGTNLNVGSNVSVMLDDIPCMVERSLASSGQLSCRTSRAPLYNYKVERLTLHVDGAQRSLPHPFMFTPDPQIVDIHPLRSYLSGGREILVRGEFFDSVQQPRMAVFDPEDLDSKPLNETICSVVNSTMMVCPSPFVLGAPTAEQQSDQRSVQGSMGRHRQAGPDEGEQLKIGFIMDHVDQLKQLGIFFPSVDSIITYLRDPVLFAFGDVDGVKVYKGDTLVIEGENLLEASEQHEVNVFIGVSRCNVTSLSATQIVCFPPVDPPGSTDQSGRQTPLPKVTVQIGANLLYTIGYLRYEMTKLYNLPPEIMGFAATGGAILILVSVLVLALLRHKNSQAEREYKRIQLQMATLENSVRSECKQAFAELQTDKLKLEQLHNGTHALAMANGRSESLAARPVLVSHTKYLESIFFPGVPNSNVFYKSKSIGDAASANDYEVAMANFELLVNDKTFLVTFVDTLERQNTFSIRDKVNVASLLMVILLEKMDYATEILKELLVKLIDRYVQTKHPQLMLRSAFAIAIRIEFRQTNSGLSVLLGTKQPQIKLLLSSLTPVYLIKLRLADVSNVPLSAPHPFEVHDETVNRHLIVASPPRRTESVVEKMLSNWLAVCMYEYIAISSARSMFALLRAVKQQLDQGPVDAVTHDARYSLAEETLLREPVTYNAVMLHVRLDELVDFNEALDIRQQDAVVVRVNDCDTISQAKRKVLDVLFANVPFSQRPTVHTVDLEWHHGRGPAPILLSDFDDSSVCRDGLRRLNTLAHYGVTDLAAVSLIRRNGAYETLSRFNKQQPELSACWHLVPPVASSANGLPPELRHRNIAEIYLTRLLSTKATIQNYIDDLFGSILTATDELPVALRWLFGLFDHCARLHGVDNPDEVAQAWKSSSLPLRFWVNLLKNPDFVFDMEKSPELDASLSVIAQSFMDACAQSEQPLGKNSPSSKLLFAKDIPQYRKLIDNFYRDVASLPPVMECQLVQYMRRVSEQYAGLVDTTNALKELYIYAAKYNSQLLAALEDFEGGTLGDPPASGQSLVNRLRMIEARYRAGTLKHSDLRLI</sequence>
<comment type="caution">
    <text evidence="17">The sequence shown here is derived from an EMBL/GenBank/DDBJ whole genome shotgun (WGS) entry which is preliminary data.</text>
</comment>
<keyword evidence="5" id="KW-0732">Signal</keyword>
<dbReference type="GO" id="GO:0030334">
    <property type="term" value="P:regulation of cell migration"/>
    <property type="evidence" value="ECO:0007669"/>
    <property type="project" value="TreeGrafter"/>
</dbReference>
<dbReference type="FunFam" id="2.60.40.10:FF:000203">
    <property type="entry name" value="Plexin B2"/>
    <property type="match status" value="1"/>
</dbReference>
<reference evidence="17 18" key="1">
    <citation type="journal article" date="2017" name="Gigascience">
        <title>Draft genome of the honey bee ectoparasitic mite, Tropilaelaps mercedesae, is shaped by the parasitic life history.</title>
        <authorList>
            <person name="Dong X."/>
            <person name="Armstrong S.D."/>
            <person name="Xia D."/>
            <person name="Makepeace B.L."/>
            <person name="Darby A.C."/>
            <person name="Kadowaki T."/>
        </authorList>
    </citation>
    <scope>NUCLEOTIDE SEQUENCE [LARGE SCALE GENOMIC DNA]</scope>
    <source>
        <strain evidence="17">Wuxi-XJTLU</strain>
    </source>
</reference>
<dbReference type="InterPro" id="IPR002909">
    <property type="entry name" value="IPT_dom"/>
</dbReference>
<dbReference type="GO" id="GO:0008360">
    <property type="term" value="P:regulation of cell shape"/>
    <property type="evidence" value="ECO:0007669"/>
    <property type="project" value="TreeGrafter"/>
</dbReference>
<name>A0A1V9XQA1_9ACAR</name>
<feature type="domain" description="IPT/TIG" evidence="16">
    <location>
        <begin position="387"/>
        <end position="475"/>
    </location>
</feature>
<dbReference type="GO" id="GO:0007162">
    <property type="term" value="P:negative regulation of cell adhesion"/>
    <property type="evidence" value="ECO:0007669"/>
    <property type="project" value="TreeGrafter"/>
</dbReference>
<protein>
    <submittedName>
        <fullName evidence="17">Plexin B-like</fullName>
    </submittedName>
</protein>
<dbReference type="InterPro" id="IPR013783">
    <property type="entry name" value="Ig-like_fold"/>
</dbReference>
<evidence type="ECO:0000259" key="15">
    <source>
        <dbReference type="SMART" id="SM00423"/>
    </source>
</evidence>
<evidence type="ECO:0000256" key="1">
    <source>
        <dbReference type="ARBA" id="ARBA00004251"/>
    </source>
</evidence>
<dbReference type="Gene3D" id="3.10.20.90">
    <property type="entry name" value="Phosphatidylinositol 3-kinase Catalytic Subunit, Chain A, domain 1"/>
    <property type="match status" value="1"/>
</dbReference>
<dbReference type="OrthoDB" id="125363at2759"/>
<dbReference type="GO" id="GO:0002116">
    <property type="term" value="C:semaphorin receptor complex"/>
    <property type="evidence" value="ECO:0007669"/>
    <property type="project" value="TreeGrafter"/>
</dbReference>
<feature type="compositionally biased region" description="Polar residues" evidence="13">
    <location>
        <begin position="550"/>
        <end position="561"/>
    </location>
</feature>
<dbReference type="InterPro" id="IPR041019">
    <property type="entry name" value="TIG1_plexin"/>
</dbReference>
<feature type="region of interest" description="Disordered" evidence="13">
    <location>
        <begin position="549"/>
        <end position="571"/>
    </location>
</feature>
<dbReference type="FunCoup" id="A0A1V9XQA1">
    <property type="interactions" value="5"/>
</dbReference>
<comment type="subcellular location">
    <subcellularLocation>
        <location evidence="1">Cell membrane</location>
        <topology evidence="1">Single-pass type I membrane protein</topology>
    </subcellularLocation>
</comment>
<evidence type="ECO:0000313" key="17">
    <source>
        <dbReference type="EMBL" id="OQR75680.1"/>
    </source>
</evidence>
<dbReference type="GO" id="GO:0050772">
    <property type="term" value="P:positive regulation of axonogenesis"/>
    <property type="evidence" value="ECO:0007669"/>
    <property type="project" value="TreeGrafter"/>
</dbReference>
<keyword evidence="7 14" id="KW-1133">Transmembrane helix</keyword>
<dbReference type="Gene3D" id="1.10.506.10">
    <property type="entry name" value="GTPase Activation - p120gap, domain 1"/>
    <property type="match status" value="2"/>
</dbReference>
<dbReference type="Pfam" id="PF01833">
    <property type="entry name" value="TIG"/>
    <property type="match status" value="3"/>
</dbReference>
<evidence type="ECO:0000256" key="3">
    <source>
        <dbReference type="ARBA" id="ARBA00022475"/>
    </source>
</evidence>
<dbReference type="Gene3D" id="2.60.40.10">
    <property type="entry name" value="Immunoglobulins"/>
    <property type="match status" value="5"/>
</dbReference>
<dbReference type="PANTHER" id="PTHR22625">
    <property type="entry name" value="PLEXIN"/>
    <property type="match status" value="1"/>
</dbReference>
<dbReference type="InterPro" id="IPR014756">
    <property type="entry name" value="Ig_E-set"/>
</dbReference>
<dbReference type="GO" id="GO:0005886">
    <property type="term" value="C:plasma membrane"/>
    <property type="evidence" value="ECO:0007669"/>
    <property type="project" value="UniProtKB-SubCell"/>
</dbReference>
<dbReference type="CDD" id="cd00603">
    <property type="entry name" value="IPT_PCSR"/>
    <property type="match status" value="1"/>
</dbReference>
<dbReference type="Pfam" id="PF20170">
    <property type="entry name" value="Plexin_RBD"/>
    <property type="match status" value="1"/>
</dbReference>
<dbReference type="GO" id="GO:0008045">
    <property type="term" value="P:motor neuron axon guidance"/>
    <property type="evidence" value="ECO:0007669"/>
    <property type="project" value="TreeGrafter"/>
</dbReference>
<evidence type="ECO:0000259" key="16">
    <source>
        <dbReference type="SMART" id="SM00429"/>
    </source>
</evidence>
<dbReference type="SMART" id="SM00423">
    <property type="entry name" value="PSI"/>
    <property type="match status" value="2"/>
</dbReference>
<feature type="domain" description="IPT/TIG" evidence="16">
    <location>
        <begin position="297"/>
        <end position="386"/>
    </location>
</feature>
<evidence type="ECO:0000256" key="7">
    <source>
        <dbReference type="ARBA" id="ARBA00022989"/>
    </source>
</evidence>
<dbReference type="SUPFAM" id="SSF81296">
    <property type="entry name" value="E set domains"/>
    <property type="match status" value="3"/>
</dbReference>
<keyword evidence="10" id="KW-0675">Receptor</keyword>
<keyword evidence="3" id="KW-1003">Cell membrane</keyword>
<dbReference type="FunFam" id="2.60.40.10:FF:000868">
    <property type="entry name" value="Plexin D1"/>
    <property type="match status" value="1"/>
</dbReference>
<dbReference type="InterPro" id="IPR041362">
    <property type="entry name" value="TIG2_plexin"/>
</dbReference>
<evidence type="ECO:0000256" key="14">
    <source>
        <dbReference type="SAM" id="Phobius"/>
    </source>
</evidence>
<dbReference type="Proteomes" id="UP000192247">
    <property type="component" value="Unassembled WGS sequence"/>
</dbReference>
<feature type="domain" description="PSI" evidence="15">
    <location>
        <begin position="249"/>
        <end position="296"/>
    </location>
</feature>
<dbReference type="CDD" id="cd12205">
    <property type="entry name" value="RasGAP_plexin"/>
    <property type="match status" value="1"/>
</dbReference>
<evidence type="ECO:0000313" key="18">
    <source>
        <dbReference type="Proteomes" id="UP000192247"/>
    </source>
</evidence>
<dbReference type="EMBL" id="MNPL01005988">
    <property type="protein sequence ID" value="OQR75680.1"/>
    <property type="molecule type" value="Genomic_DNA"/>
</dbReference>